<dbReference type="PANTHER" id="PTHR33788:SF1">
    <property type="entry name" value="ZINC-BINDING PROTEIN"/>
    <property type="match status" value="1"/>
</dbReference>
<dbReference type="Proteomes" id="UP000572268">
    <property type="component" value="Unassembled WGS sequence"/>
</dbReference>
<evidence type="ECO:0000313" key="5">
    <source>
        <dbReference type="Proteomes" id="UP000572268"/>
    </source>
</evidence>
<comment type="caution">
    <text evidence="3">The sequence shown here is derived from an EMBL/GenBank/DDBJ whole genome shotgun (WGS) entry which is preliminary data.</text>
</comment>
<sequence length="503" mass="54920">MTAASLVRCPSIVKLRRRFDPSVVAYTSRGDLMSILSRAQKGDLLHDDDGQRQLNQLEPPHLARLCKYFIPVDGAAGVARYRLYPARAKALAESAVEYQAIYSDIHQLLDLVEALAQPAAIGALSPITTQALEKVLLTRLGQCSASLASDPDISVRFVIATCKLGCTSFELLSLLRGEGLSPSTLALCLDTLMALPRADVSDHLEAIVDDLRAQTRLLLSSPVSITIDTNPVRVLNLFARAPGGTTPKSQAFLRFLASQRISSSIAANVDVDDWVQLASNLGFIVGNNTSATALPTYAVRLVLLLVRETYPRLRSLSAEQLIIISSGLWSKPIKYTDDLYSATLVEALLQYSSGLSAQQWMVFLEHLQHVHVSLQRKVHSACRAFVPSESLARIFDSDVRHPTTPTLGSRQALKACIYSLSQAMGRTNASEAQRKRLDAAKRQAKHSGKGGESQLKNIAASQTLMCSICRQTFMCTQKKLLPAHAESKHPKQTFDQCFPGVSV</sequence>
<name>A0A7J6M1Z6_PEROL</name>
<accession>A0A7J6M1Z6</accession>
<organism evidence="3 5">
    <name type="scientific">Perkinsus olseni</name>
    <name type="common">Perkinsus atlanticus</name>
    <dbReference type="NCBI Taxonomy" id="32597"/>
    <lineage>
        <taxon>Eukaryota</taxon>
        <taxon>Sar</taxon>
        <taxon>Alveolata</taxon>
        <taxon>Perkinsozoa</taxon>
        <taxon>Perkinsea</taxon>
        <taxon>Perkinsida</taxon>
        <taxon>Perkinsidae</taxon>
        <taxon>Perkinsus</taxon>
    </lineage>
</organism>
<protein>
    <recommendedName>
        <fullName evidence="1">At2g23090-like zinc-binding domain-containing protein</fullName>
    </recommendedName>
</protein>
<dbReference type="InterPro" id="IPR039713">
    <property type="entry name" value="At2g23090-like"/>
</dbReference>
<evidence type="ECO:0000313" key="4">
    <source>
        <dbReference type="Proteomes" id="UP000570595"/>
    </source>
</evidence>
<dbReference type="AlphaFoldDB" id="A0A7J6M1Z6"/>
<dbReference type="EMBL" id="JABANN010000240">
    <property type="protein sequence ID" value="KAF4665190.1"/>
    <property type="molecule type" value="Genomic_DNA"/>
</dbReference>
<evidence type="ECO:0000313" key="2">
    <source>
        <dbReference type="EMBL" id="KAF4660550.1"/>
    </source>
</evidence>
<dbReference type="InterPro" id="IPR026939">
    <property type="entry name" value="ZNF706/At2g23090_sf"/>
</dbReference>
<dbReference type="InterPro" id="IPR039438">
    <property type="entry name" value="At2g23090-like_Znf"/>
</dbReference>
<reference evidence="4 5" key="1">
    <citation type="submission" date="2020-04" db="EMBL/GenBank/DDBJ databases">
        <title>Perkinsus olseni comparative genomics.</title>
        <authorList>
            <person name="Bogema D.R."/>
        </authorList>
    </citation>
    <scope>NUCLEOTIDE SEQUENCE [LARGE SCALE GENOMIC DNA]</scope>
    <source>
        <strain evidence="2">ATCC PRA-179</strain>
        <strain evidence="3">ATCC PRA-31</strain>
    </source>
</reference>
<gene>
    <name evidence="3" type="ORF">FOL46_003838</name>
    <name evidence="2" type="ORF">FOZ61_003921</name>
</gene>
<evidence type="ECO:0000313" key="3">
    <source>
        <dbReference type="EMBL" id="KAF4665190.1"/>
    </source>
</evidence>
<dbReference type="EMBL" id="JABAHT010000227">
    <property type="protein sequence ID" value="KAF4660550.1"/>
    <property type="molecule type" value="Genomic_DNA"/>
</dbReference>
<feature type="domain" description="At2g23090-like zinc-binding" evidence="1">
    <location>
        <begin position="466"/>
        <end position="500"/>
    </location>
</feature>
<dbReference type="Proteomes" id="UP000570595">
    <property type="component" value="Unassembled WGS sequence"/>
</dbReference>
<dbReference type="SUPFAM" id="SSF118359">
    <property type="entry name" value="Expressed protein At2g23090/F21P24.15"/>
    <property type="match status" value="1"/>
</dbReference>
<evidence type="ECO:0000259" key="1">
    <source>
        <dbReference type="Pfam" id="PF12907"/>
    </source>
</evidence>
<dbReference type="OrthoDB" id="370932at2759"/>
<dbReference type="Gene3D" id="4.10.1050.10">
    <property type="entry name" value="At2g23090-like"/>
    <property type="match status" value="1"/>
</dbReference>
<proteinExistence type="predicted"/>
<dbReference type="Pfam" id="PF12907">
    <property type="entry name" value="zf-met2"/>
    <property type="match status" value="1"/>
</dbReference>
<dbReference type="PANTHER" id="PTHR33788">
    <property type="entry name" value="OS07G0114300 PROTEIN"/>
    <property type="match status" value="1"/>
</dbReference>